<dbReference type="InterPro" id="IPR003599">
    <property type="entry name" value="Ig_sub"/>
</dbReference>
<evidence type="ECO:0000256" key="1">
    <source>
        <dbReference type="ARBA" id="ARBA00004479"/>
    </source>
</evidence>
<evidence type="ECO:0000313" key="8">
    <source>
        <dbReference type="Proteomes" id="UP001249851"/>
    </source>
</evidence>
<dbReference type="InterPro" id="IPR013098">
    <property type="entry name" value="Ig_I-set"/>
</dbReference>
<protein>
    <submittedName>
        <fullName evidence="7">IgLON family member 5</fullName>
    </submittedName>
</protein>
<sequence>MPASVTNVTTSIIVKEGQNVALVCHGFGLPAPIITWSDARNEVMENGHIWQLPKINRNMAGQYSCMASNACGNDSRKVDIDVQYPVEATGRGECAFVTEGIVKTFTCPVNGNPKPNIKWYSEETGRRISSGRQHKTGKSGCYSCVASNSLGTAVNITQCLIVENESSTTVPHTTVLGGASRIPHSPSFLGISSELQNSWLSQEI</sequence>
<reference evidence="7" key="1">
    <citation type="journal article" date="2023" name="G3 (Bethesda)">
        <title>Whole genome assembly and annotation of the endangered Caribbean coral Acropora cervicornis.</title>
        <authorList>
            <person name="Selwyn J.D."/>
            <person name="Vollmer S.V."/>
        </authorList>
    </citation>
    <scope>NUCLEOTIDE SEQUENCE</scope>
    <source>
        <strain evidence="7">K2</strain>
    </source>
</reference>
<keyword evidence="5" id="KW-0393">Immunoglobulin domain</keyword>
<evidence type="ECO:0000256" key="3">
    <source>
        <dbReference type="ARBA" id="ARBA00023157"/>
    </source>
</evidence>
<comment type="caution">
    <text evidence="7">The sequence shown here is derived from an EMBL/GenBank/DDBJ whole genome shotgun (WGS) entry which is preliminary data.</text>
</comment>
<dbReference type="Pfam" id="PF07679">
    <property type="entry name" value="I-set"/>
    <property type="match status" value="1"/>
</dbReference>
<dbReference type="Pfam" id="PF13927">
    <property type="entry name" value="Ig_3"/>
    <property type="match status" value="1"/>
</dbReference>
<evidence type="ECO:0000256" key="5">
    <source>
        <dbReference type="ARBA" id="ARBA00023319"/>
    </source>
</evidence>
<proteinExistence type="predicted"/>
<dbReference type="Gene3D" id="2.60.40.10">
    <property type="entry name" value="Immunoglobulins"/>
    <property type="match status" value="2"/>
</dbReference>
<dbReference type="PROSITE" id="PS50835">
    <property type="entry name" value="IG_LIKE"/>
    <property type="match status" value="2"/>
</dbReference>
<keyword evidence="2" id="KW-0472">Membrane</keyword>
<dbReference type="GO" id="GO:0005886">
    <property type="term" value="C:plasma membrane"/>
    <property type="evidence" value="ECO:0007669"/>
    <property type="project" value="TreeGrafter"/>
</dbReference>
<name>A0AAD9URS4_ACRCE</name>
<dbReference type="GO" id="GO:0098609">
    <property type="term" value="P:cell-cell adhesion"/>
    <property type="evidence" value="ECO:0007669"/>
    <property type="project" value="TreeGrafter"/>
</dbReference>
<dbReference type="Proteomes" id="UP001249851">
    <property type="component" value="Unassembled WGS sequence"/>
</dbReference>
<dbReference type="GO" id="GO:0050839">
    <property type="term" value="F:cell adhesion molecule binding"/>
    <property type="evidence" value="ECO:0007669"/>
    <property type="project" value="TreeGrafter"/>
</dbReference>
<dbReference type="InterPro" id="IPR007110">
    <property type="entry name" value="Ig-like_dom"/>
</dbReference>
<dbReference type="SMART" id="SM00408">
    <property type="entry name" value="IGc2"/>
    <property type="match status" value="2"/>
</dbReference>
<comment type="subcellular location">
    <subcellularLocation>
        <location evidence="1">Membrane</location>
        <topology evidence="1">Single-pass type I membrane protein</topology>
    </subcellularLocation>
</comment>
<organism evidence="7 8">
    <name type="scientific">Acropora cervicornis</name>
    <name type="common">Staghorn coral</name>
    <dbReference type="NCBI Taxonomy" id="6130"/>
    <lineage>
        <taxon>Eukaryota</taxon>
        <taxon>Metazoa</taxon>
        <taxon>Cnidaria</taxon>
        <taxon>Anthozoa</taxon>
        <taxon>Hexacorallia</taxon>
        <taxon>Scleractinia</taxon>
        <taxon>Astrocoeniina</taxon>
        <taxon>Acroporidae</taxon>
        <taxon>Acropora</taxon>
    </lineage>
</organism>
<dbReference type="SUPFAM" id="SSF48726">
    <property type="entry name" value="Immunoglobulin"/>
    <property type="match status" value="2"/>
</dbReference>
<dbReference type="PANTHER" id="PTHR11640:SF31">
    <property type="entry name" value="IRREGULAR CHIASM C-ROUGHEST PROTEIN-RELATED"/>
    <property type="match status" value="1"/>
</dbReference>
<dbReference type="PANTHER" id="PTHR11640">
    <property type="entry name" value="NEPHRIN"/>
    <property type="match status" value="1"/>
</dbReference>
<evidence type="ECO:0000256" key="2">
    <source>
        <dbReference type="ARBA" id="ARBA00023136"/>
    </source>
</evidence>
<keyword evidence="4" id="KW-0325">Glycoprotein</keyword>
<dbReference type="InterPro" id="IPR003598">
    <property type="entry name" value="Ig_sub2"/>
</dbReference>
<accession>A0AAD9URS4</accession>
<dbReference type="InterPro" id="IPR013783">
    <property type="entry name" value="Ig-like_fold"/>
</dbReference>
<dbReference type="InterPro" id="IPR051275">
    <property type="entry name" value="Cell_adhesion_signaling"/>
</dbReference>
<gene>
    <name evidence="7" type="ORF">P5673_032807</name>
</gene>
<dbReference type="InterPro" id="IPR036179">
    <property type="entry name" value="Ig-like_dom_sf"/>
</dbReference>
<feature type="domain" description="Ig-like" evidence="6">
    <location>
        <begin position="2"/>
        <end position="83"/>
    </location>
</feature>
<evidence type="ECO:0000313" key="7">
    <source>
        <dbReference type="EMBL" id="KAK2547307.1"/>
    </source>
</evidence>
<keyword evidence="3" id="KW-1015">Disulfide bond</keyword>
<feature type="domain" description="Ig-like" evidence="6">
    <location>
        <begin position="85"/>
        <end position="157"/>
    </location>
</feature>
<keyword evidence="8" id="KW-1185">Reference proteome</keyword>
<evidence type="ECO:0000256" key="4">
    <source>
        <dbReference type="ARBA" id="ARBA00023180"/>
    </source>
</evidence>
<dbReference type="SMART" id="SM00409">
    <property type="entry name" value="IG"/>
    <property type="match status" value="2"/>
</dbReference>
<evidence type="ECO:0000259" key="6">
    <source>
        <dbReference type="PROSITE" id="PS50835"/>
    </source>
</evidence>
<dbReference type="AlphaFoldDB" id="A0AAD9URS4"/>
<dbReference type="EMBL" id="JARQWQ010000193">
    <property type="protein sequence ID" value="KAK2547307.1"/>
    <property type="molecule type" value="Genomic_DNA"/>
</dbReference>
<dbReference type="GO" id="GO:0005911">
    <property type="term" value="C:cell-cell junction"/>
    <property type="evidence" value="ECO:0007669"/>
    <property type="project" value="TreeGrafter"/>
</dbReference>
<reference evidence="7" key="2">
    <citation type="journal article" date="2023" name="Science">
        <title>Genomic signatures of disease resistance in endangered staghorn corals.</title>
        <authorList>
            <person name="Vollmer S.V."/>
            <person name="Selwyn J.D."/>
            <person name="Despard B.A."/>
            <person name="Roesel C.L."/>
        </authorList>
    </citation>
    <scope>NUCLEOTIDE SEQUENCE</scope>
    <source>
        <strain evidence="7">K2</strain>
    </source>
</reference>